<evidence type="ECO:0000313" key="2">
    <source>
        <dbReference type="EMBL" id="KAF2255047.1"/>
    </source>
</evidence>
<name>A0A6A6IYD2_9PLEO</name>
<dbReference type="EMBL" id="ML987190">
    <property type="protein sequence ID" value="KAF2255047.1"/>
    <property type="molecule type" value="Genomic_DNA"/>
</dbReference>
<dbReference type="Gene3D" id="3.30.530.20">
    <property type="match status" value="1"/>
</dbReference>
<keyword evidence="3" id="KW-1185">Reference proteome</keyword>
<sequence>MAFSFLPLFAFLFSVSISGVYSEYTNLPDVAPGVFNVSARIEITTTVAAAWDALTDFPNYSKWNPFVRAAIAVSITNLTLPEQRPVENDRLFFRVQIPPLPLPVDEDTPDNPLHTQFAYENVTHVQPDLGRLAWAYQSPEILLEAERWQALSDIGGGKVLYESREVYHGALASTLEALYGEGLQEAFEGQAKGLKLLLEETL</sequence>
<protein>
    <recommendedName>
        <fullName evidence="4">Coenzyme Q-binding protein COQ10 START domain-containing protein</fullName>
    </recommendedName>
</protein>
<dbReference type="SUPFAM" id="SSF55961">
    <property type="entry name" value="Bet v1-like"/>
    <property type="match status" value="1"/>
</dbReference>
<dbReference type="GeneID" id="54573297"/>
<proteinExistence type="predicted"/>
<feature type="signal peptide" evidence="1">
    <location>
        <begin position="1"/>
        <end position="22"/>
    </location>
</feature>
<dbReference type="Proteomes" id="UP000800094">
    <property type="component" value="Unassembled WGS sequence"/>
</dbReference>
<gene>
    <name evidence="2" type="ORF">BU26DRAFT_150104</name>
</gene>
<evidence type="ECO:0000313" key="3">
    <source>
        <dbReference type="Proteomes" id="UP000800094"/>
    </source>
</evidence>
<feature type="chain" id="PRO_5025511427" description="Coenzyme Q-binding protein COQ10 START domain-containing protein" evidence="1">
    <location>
        <begin position="23"/>
        <end position="202"/>
    </location>
</feature>
<dbReference type="RefSeq" id="XP_033690051.1">
    <property type="nucleotide sequence ID" value="XM_033819967.1"/>
</dbReference>
<evidence type="ECO:0008006" key="4">
    <source>
        <dbReference type="Google" id="ProtNLM"/>
    </source>
</evidence>
<organism evidence="2 3">
    <name type="scientific">Trematosphaeria pertusa</name>
    <dbReference type="NCBI Taxonomy" id="390896"/>
    <lineage>
        <taxon>Eukaryota</taxon>
        <taxon>Fungi</taxon>
        <taxon>Dikarya</taxon>
        <taxon>Ascomycota</taxon>
        <taxon>Pezizomycotina</taxon>
        <taxon>Dothideomycetes</taxon>
        <taxon>Pleosporomycetidae</taxon>
        <taxon>Pleosporales</taxon>
        <taxon>Massarineae</taxon>
        <taxon>Trematosphaeriaceae</taxon>
        <taxon>Trematosphaeria</taxon>
    </lineage>
</organism>
<keyword evidence="1" id="KW-0732">Signal</keyword>
<dbReference type="OrthoDB" id="509124at2759"/>
<accession>A0A6A6IYD2</accession>
<dbReference type="CDD" id="cd07822">
    <property type="entry name" value="SRPBCC_4"/>
    <property type="match status" value="1"/>
</dbReference>
<dbReference type="Pfam" id="PF10604">
    <property type="entry name" value="Polyketide_cyc2"/>
    <property type="match status" value="1"/>
</dbReference>
<evidence type="ECO:0000256" key="1">
    <source>
        <dbReference type="SAM" id="SignalP"/>
    </source>
</evidence>
<dbReference type="AlphaFoldDB" id="A0A6A6IYD2"/>
<reference evidence="2" key="1">
    <citation type="journal article" date="2020" name="Stud. Mycol.">
        <title>101 Dothideomycetes genomes: a test case for predicting lifestyles and emergence of pathogens.</title>
        <authorList>
            <person name="Haridas S."/>
            <person name="Albert R."/>
            <person name="Binder M."/>
            <person name="Bloem J."/>
            <person name="Labutti K."/>
            <person name="Salamov A."/>
            <person name="Andreopoulos B."/>
            <person name="Baker S."/>
            <person name="Barry K."/>
            <person name="Bills G."/>
            <person name="Bluhm B."/>
            <person name="Cannon C."/>
            <person name="Castanera R."/>
            <person name="Culley D."/>
            <person name="Daum C."/>
            <person name="Ezra D."/>
            <person name="Gonzalez J."/>
            <person name="Henrissat B."/>
            <person name="Kuo A."/>
            <person name="Liang C."/>
            <person name="Lipzen A."/>
            <person name="Lutzoni F."/>
            <person name="Magnuson J."/>
            <person name="Mondo S."/>
            <person name="Nolan M."/>
            <person name="Ohm R."/>
            <person name="Pangilinan J."/>
            <person name="Park H.-J."/>
            <person name="Ramirez L."/>
            <person name="Alfaro M."/>
            <person name="Sun H."/>
            <person name="Tritt A."/>
            <person name="Yoshinaga Y."/>
            <person name="Zwiers L.-H."/>
            <person name="Turgeon B."/>
            <person name="Goodwin S."/>
            <person name="Spatafora J."/>
            <person name="Crous P."/>
            <person name="Grigoriev I."/>
        </authorList>
    </citation>
    <scope>NUCLEOTIDE SEQUENCE</scope>
    <source>
        <strain evidence="2">CBS 122368</strain>
    </source>
</reference>
<dbReference type="InterPro" id="IPR019587">
    <property type="entry name" value="Polyketide_cyclase/dehydratase"/>
</dbReference>
<dbReference type="InterPro" id="IPR023393">
    <property type="entry name" value="START-like_dom_sf"/>
</dbReference>